<dbReference type="InterPro" id="IPR036942">
    <property type="entry name" value="Beta-barrel_TonB_sf"/>
</dbReference>
<evidence type="ECO:0000256" key="6">
    <source>
        <dbReference type="ARBA" id="ARBA00023237"/>
    </source>
</evidence>
<reference evidence="10 12" key="2">
    <citation type="submission" date="2019-08" db="EMBL/GenBank/DDBJ databases">
        <title>Whole genome sequencing of Aggregatibacter actinomycetemcomitans cultured from blood stream infections in Denmark reveals a novel phylogenetic lineage expressing serotype a membrane O polysaccharide.</title>
        <authorList>
            <person name="Nedergaard S."/>
            <person name="Kobel C.M."/>
            <person name="Nielsen M.B."/>
            <person name="Moeller R.T."/>
            <person name="Jensen A.B."/>
            <person name="Noerskov-Lauritsen N."/>
        </authorList>
    </citation>
    <scope>NUCLEOTIDE SEQUENCE [LARGE SCALE GENOMIC DNA]</scope>
    <source>
        <strain evidence="10 12">PN_563</strain>
    </source>
</reference>
<protein>
    <submittedName>
        <fullName evidence="10">Heme-utilization protein Hup</fullName>
    </submittedName>
</protein>
<evidence type="ECO:0000256" key="8">
    <source>
        <dbReference type="PROSITE-ProRule" id="PRU10144"/>
    </source>
</evidence>
<dbReference type="AlphaFoldDB" id="A0AB74N4Y5"/>
<dbReference type="PROSITE" id="PS52016">
    <property type="entry name" value="TONB_DEPENDENT_REC_3"/>
    <property type="match status" value="1"/>
</dbReference>
<evidence type="ECO:0000256" key="4">
    <source>
        <dbReference type="ARBA" id="ARBA00022692"/>
    </source>
</evidence>
<keyword evidence="11" id="KW-1185">Reference proteome</keyword>
<dbReference type="InterPro" id="IPR039426">
    <property type="entry name" value="TonB-dep_rcpt-like"/>
</dbReference>
<evidence type="ECO:0000313" key="12">
    <source>
        <dbReference type="Proteomes" id="UP000323012"/>
    </source>
</evidence>
<comment type="subcellular location">
    <subcellularLocation>
        <location evidence="1 7">Cell outer membrane</location>
        <topology evidence="1 7">Multi-pass membrane protein</topology>
    </subcellularLocation>
</comment>
<name>A0AB74N4Y5_AGGAC</name>
<comment type="similarity">
    <text evidence="7">Belongs to the TonB-dependent receptor family.</text>
</comment>
<evidence type="ECO:0000313" key="10">
    <source>
        <dbReference type="EMBL" id="TYA38591.1"/>
    </source>
</evidence>
<keyword evidence="5 7" id="KW-0472">Membrane</keyword>
<gene>
    <name evidence="9" type="ORF">CQR80_09230</name>
    <name evidence="10" type="ORF">FXB79_08015</name>
</gene>
<dbReference type="PROSITE" id="PS01156">
    <property type="entry name" value="TONB_DEPENDENT_REC_2"/>
    <property type="match status" value="1"/>
</dbReference>
<evidence type="ECO:0000313" key="11">
    <source>
        <dbReference type="Proteomes" id="UP000226080"/>
    </source>
</evidence>
<dbReference type="Proteomes" id="UP000323012">
    <property type="component" value="Unassembled WGS sequence"/>
</dbReference>
<keyword evidence="2 7" id="KW-0813">Transport</keyword>
<evidence type="ECO:0000313" key="9">
    <source>
        <dbReference type="EMBL" id="PHO20025.1"/>
    </source>
</evidence>
<dbReference type="GO" id="GO:0009279">
    <property type="term" value="C:cell outer membrane"/>
    <property type="evidence" value="ECO:0007669"/>
    <property type="project" value="UniProtKB-SubCell"/>
</dbReference>
<organism evidence="10 12">
    <name type="scientific">Aggregatibacter actinomycetemcomitans</name>
    <name type="common">Actinobacillus actinomycetemcomitans</name>
    <name type="synonym">Haemophilus actinomycetemcomitans</name>
    <dbReference type="NCBI Taxonomy" id="714"/>
    <lineage>
        <taxon>Bacteria</taxon>
        <taxon>Pseudomonadati</taxon>
        <taxon>Pseudomonadota</taxon>
        <taxon>Gammaproteobacteria</taxon>
        <taxon>Pasteurellales</taxon>
        <taxon>Pasteurellaceae</taxon>
        <taxon>Aggregatibacter</taxon>
    </lineage>
</organism>
<dbReference type="Gene3D" id="2.40.170.20">
    <property type="entry name" value="TonB-dependent receptor, beta-barrel domain"/>
    <property type="match status" value="1"/>
</dbReference>
<keyword evidence="6 7" id="KW-0998">Cell outer membrane</keyword>
<comment type="caution">
    <text evidence="10">The sequence shown here is derived from an EMBL/GenBank/DDBJ whole genome shotgun (WGS) entry which is preliminary data.</text>
</comment>
<evidence type="ECO:0000256" key="7">
    <source>
        <dbReference type="PROSITE-ProRule" id="PRU01360"/>
    </source>
</evidence>
<evidence type="ECO:0000256" key="1">
    <source>
        <dbReference type="ARBA" id="ARBA00004571"/>
    </source>
</evidence>
<dbReference type="SUPFAM" id="SSF56935">
    <property type="entry name" value="Porins"/>
    <property type="match status" value="1"/>
</dbReference>
<proteinExistence type="inferred from homology"/>
<reference evidence="9 11" key="1">
    <citation type="submission" date="2017-10" db="EMBL/GenBank/DDBJ databases">
        <title>Draft genome sequences of Aggregatibacter actinomycetemcomitans strains 310a and 310b.</title>
        <authorList>
            <person name="May A.C."/>
            <person name="Ohta H."/>
            <person name="Maeda H."/>
            <person name="Kokeguchi S."/>
            <person name="Cugini C."/>
        </authorList>
    </citation>
    <scope>NUCLEOTIDE SEQUENCE [LARGE SCALE GENOMIC DNA]</scope>
    <source>
        <strain evidence="9 11">310b</strain>
    </source>
</reference>
<dbReference type="Proteomes" id="UP000226080">
    <property type="component" value="Unassembled WGS sequence"/>
</dbReference>
<evidence type="ECO:0000256" key="5">
    <source>
        <dbReference type="ARBA" id="ARBA00023136"/>
    </source>
</evidence>
<evidence type="ECO:0000256" key="2">
    <source>
        <dbReference type="ARBA" id="ARBA00022448"/>
    </source>
</evidence>
<dbReference type="EMBL" id="PCGW01000019">
    <property type="protein sequence ID" value="PHO20025.1"/>
    <property type="molecule type" value="Genomic_DNA"/>
</dbReference>
<evidence type="ECO:0000256" key="3">
    <source>
        <dbReference type="ARBA" id="ARBA00022452"/>
    </source>
</evidence>
<feature type="short sequence motif" description="TonB C-terminal box" evidence="8">
    <location>
        <begin position="73"/>
        <end position="90"/>
    </location>
</feature>
<dbReference type="EMBL" id="VSED01000021">
    <property type="protein sequence ID" value="TYA38591.1"/>
    <property type="molecule type" value="Genomic_DNA"/>
</dbReference>
<keyword evidence="4 7" id="KW-0812">Transmembrane</keyword>
<keyword evidence="3 7" id="KW-1134">Transmembrane beta strand</keyword>
<accession>A0AB74N4Y5</accession>
<sequence>MAYEPIENLVIRADIQNAFDKRYIDPLDAANDAATQRYFSTFENLNSYGDDIVQCDSNGLCNGRYGGKTNSILNNYARGRTFVLSVSYKF</sequence>
<dbReference type="InterPro" id="IPR010917">
    <property type="entry name" value="TonB_rcpt_CS"/>
</dbReference>